<evidence type="ECO:0000259" key="16">
    <source>
        <dbReference type="Pfam" id="PF05199"/>
    </source>
</evidence>
<keyword evidence="8" id="KW-1207">Sterol metabolism</keyword>
<keyword evidence="7" id="KW-0443">Lipid metabolism</keyword>
<dbReference type="InterPro" id="IPR007867">
    <property type="entry name" value="GMC_OxRtase_C"/>
</dbReference>
<dbReference type="Pfam" id="PF13450">
    <property type="entry name" value="NAD_binding_8"/>
    <property type="match status" value="1"/>
</dbReference>
<evidence type="ECO:0000256" key="5">
    <source>
        <dbReference type="ARBA" id="ARBA00022827"/>
    </source>
</evidence>
<feature type="domain" description="Glucose-methanol-choline oxidoreductase C-terminal" evidence="16">
    <location>
        <begin position="468"/>
        <end position="522"/>
    </location>
</feature>
<keyword evidence="10" id="KW-0413">Isomerase</keyword>
<dbReference type="PANTHER" id="PTHR47470:SF1">
    <property type="entry name" value="FAD-DEPENDENT OXIDOREDUCTASE 2 FAD BINDING DOMAIN-CONTAINING PROTEIN"/>
    <property type="match status" value="1"/>
</dbReference>
<dbReference type="InterPro" id="IPR036188">
    <property type="entry name" value="FAD/NAD-bd_sf"/>
</dbReference>
<dbReference type="InterPro" id="IPR052542">
    <property type="entry name" value="Cholesterol_Oxidase"/>
</dbReference>
<keyword evidence="4" id="KW-0285">Flavoprotein</keyword>
<evidence type="ECO:0000313" key="18">
    <source>
        <dbReference type="Proteomes" id="UP000323565"/>
    </source>
</evidence>
<evidence type="ECO:0000256" key="12">
    <source>
        <dbReference type="ARBA" id="ARBA00049645"/>
    </source>
</evidence>
<accession>A0ABX5ZAN8</accession>
<evidence type="ECO:0000256" key="4">
    <source>
        <dbReference type="ARBA" id="ARBA00022630"/>
    </source>
</evidence>
<comment type="cofactor">
    <cofactor evidence="1">
        <name>FAD</name>
        <dbReference type="ChEBI" id="CHEBI:57692"/>
    </cofactor>
</comment>
<proteinExistence type="inferred from homology"/>
<protein>
    <recommendedName>
        <fullName evidence="14">Cholesterol oxidase</fullName>
        <ecNumber evidence="13">1.1.3.6</ecNumber>
        <ecNumber evidence="11">5.3.3.1</ecNumber>
    </recommendedName>
    <alternativeName>
        <fullName evidence="15">Cholesterol isomerase</fullName>
    </alternativeName>
</protein>
<dbReference type="EC" id="1.1.3.6" evidence="13"/>
<organism evidence="17 18">
    <name type="scientific">Dermacoccus abyssi</name>
    <dbReference type="NCBI Taxonomy" id="322596"/>
    <lineage>
        <taxon>Bacteria</taxon>
        <taxon>Bacillati</taxon>
        <taxon>Actinomycetota</taxon>
        <taxon>Actinomycetes</taxon>
        <taxon>Micrococcales</taxon>
        <taxon>Dermacoccaceae</taxon>
        <taxon>Dermacoccus</taxon>
    </lineage>
</organism>
<evidence type="ECO:0000256" key="9">
    <source>
        <dbReference type="ARBA" id="ARBA00023221"/>
    </source>
</evidence>
<comment type="similarity">
    <text evidence="2">Belongs to the GMC oxidoreductase family.</text>
</comment>
<evidence type="ECO:0000256" key="11">
    <source>
        <dbReference type="ARBA" id="ARBA00038856"/>
    </source>
</evidence>
<evidence type="ECO:0000256" key="6">
    <source>
        <dbReference type="ARBA" id="ARBA00023002"/>
    </source>
</evidence>
<keyword evidence="18" id="KW-1185">Reference proteome</keyword>
<sequence>MSGFDHDVVVIGSGFGGSVAALRLAEKNYDVLVYEAGPRREDEDFATSSWDVRNYLWAPALKCYGVQRIHKIPDAVILAGAGVGGGSLNYANTLYVPPQPFFADKQWSHITDWSAELMPHYETAKKMLGVVESNPCEGPVEQLMRGVAADLGVSETFRKTPVGVFFGESGKRVADPYFGGEGPERTGCTECGNCMVGCRVGAKNTLAKNYLPLAERSGARIEPMRTVVDLEPLGPNGDEGWRITTEATGAWVRKNRRTVTAQHVVMAAGTWGTQSLLHSLQADGKLPRLSRTLGHLTRTNSEELGGAAATQLPEAVDLTHGVAITSSFHVDETTHVENVRYGRGSNAMGLFSTLLIPGDVGNRVVEFVKQFARRPVMLTKAVVPKGWSERTIIALVMQTVDNSLIVSPKKTRRGWKLTSRQGHGEPNPTWIPGGHKAIRGMADRLERVSGKEAIAGGTWNELFDVPMTAHFLGGAPISDGPETGVIDAYQRVHGYPTMSIVDGTAVSANLGVNPSLTITAQAERAFSLWPAKGERDERPAQGEAYVRLEREPNRVPGQPVVLGMPTVARTPAT</sequence>
<evidence type="ECO:0000256" key="15">
    <source>
        <dbReference type="ARBA" id="ARBA00049778"/>
    </source>
</evidence>
<name>A0ABX5ZAN8_9MICO</name>
<evidence type="ECO:0000256" key="7">
    <source>
        <dbReference type="ARBA" id="ARBA00023098"/>
    </source>
</evidence>
<evidence type="ECO:0000256" key="2">
    <source>
        <dbReference type="ARBA" id="ARBA00010790"/>
    </source>
</evidence>
<dbReference type="Pfam" id="PF05199">
    <property type="entry name" value="GMC_oxred_C"/>
    <property type="match status" value="1"/>
</dbReference>
<gene>
    <name evidence="17" type="ORF">FV141_10150</name>
</gene>
<dbReference type="Proteomes" id="UP000323565">
    <property type="component" value="Chromosome"/>
</dbReference>
<keyword evidence="6" id="KW-0560">Oxidoreductase</keyword>
<dbReference type="EMBL" id="CP043031">
    <property type="protein sequence ID" value="QEH93853.1"/>
    <property type="molecule type" value="Genomic_DNA"/>
</dbReference>
<keyword evidence="3" id="KW-0153">Cholesterol metabolism</keyword>
<dbReference type="EC" id="5.3.3.1" evidence="11"/>
<evidence type="ECO:0000256" key="13">
    <source>
        <dbReference type="ARBA" id="ARBA00049723"/>
    </source>
</evidence>
<evidence type="ECO:0000313" key="17">
    <source>
        <dbReference type="EMBL" id="QEH93853.1"/>
    </source>
</evidence>
<keyword evidence="9" id="KW-0753">Steroid metabolism</keyword>
<dbReference type="PANTHER" id="PTHR47470">
    <property type="entry name" value="CHOLESTEROL OXIDASE"/>
    <property type="match status" value="1"/>
</dbReference>
<dbReference type="SUPFAM" id="SSF51905">
    <property type="entry name" value="FAD/NAD(P)-binding domain"/>
    <property type="match status" value="1"/>
</dbReference>
<reference evidence="17 18" key="1">
    <citation type="submission" date="2019-08" db="EMBL/GenBank/DDBJ databases">
        <title>Dermacoccus abyssi strain HZAU 226, whole genome Nanopore sequencing project.</title>
        <authorList>
            <person name="Guo A."/>
            <person name="Zhang X."/>
            <person name="Ruan Y."/>
            <person name="Liu W."/>
            <person name="Chen Q."/>
            <person name="Gu L."/>
        </authorList>
    </citation>
    <scope>NUCLEOTIDE SEQUENCE [LARGE SCALE GENOMIC DNA]</scope>
    <source>
        <strain evidence="17 18">HZAU 226</strain>
    </source>
</reference>
<comment type="pathway">
    <text evidence="12">Steroid metabolism; cholesterol degradation.</text>
</comment>
<evidence type="ECO:0000256" key="8">
    <source>
        <dbReference type="ARBA" id="ARBA00023166"/>
    </source>
</evidence>
<evidence type="ECO:0000256" key="3">
    <source>
        <dbReference type="ARBA" id="ARBA00022548"/>
    </source>
</evidence>
<keyword evidence="5" id="KW-0274">FAD</keyword>
<evidence type="ECO:0000256" key="1">
    <source>
        <dbReference type="ARBA" id="ARBA00001974"/>
    </source>
</evidence>
<dbReference type="Gene3D" id="3.50.50.60">
    <property type="entry name" value="FAD/NAD(P)-binding domain"/>
    <property type="match status" value="3"/>
</dbReference>
<evidence type="ECO:0000256" key="10">
    <source>
        <dbReference type="ARBA" id="ARBA00023235"/>
    </source>
</evidence>
<evidence type="ECO:0000256" key="14">
    <source>
        <dbReference type="ARBA" id="ARBA00049744"/>
    </source>
</evidence>